<sequence>MTLAEHQLFRVVIATTFVVVLLGSLISKESLSKPVSLQIESSFLVFPNGLVLLFLNSTMLFFYPLAFRASSPHGLCVHFCKTAKMFLLNSFFPPFRTKLFI</sequence>
<dbReference type="AlphaFoldDB" id="A0A147BEV0"/>
<accession>A0A147BEV0</accession>
<organism evidence="2">
    <name type="scientific">Ixodes ricinus</name>
    <name type="common">Common tick</name>
    <name type="synonym">Acarus ricinus</name>
    <dbReference type="NCBI Taxonomy" id="34613"/>
    <lineage>
        <taxon>Eukaryota</taxon>
        <taxon>Metazoa</taxon>
        <taxon>Ecdysozoa</taxon>
        <taxon>Arthropoda</taxon>
        <taxon>Chelicerata</taxon>
        <taxon>Arachnida</taxon>
        <taxon>Acari</taxon>
        <taxon>Parasitiformes</taxon>
        <taxon>Ixodida</taxon>
        <taxon>Ixodoidea</taxon>
        <taxon>Ixodidae</taxon>
        <taxon>Ixodinae</taxon>
        <taxon>Ixodes</taxon>
    </lineage>
</organism>
<keyword evidence="1" id="KW-0472">Membrane</keyword>
<feature type="non-terminal residue" evidence="2">
    <location>
        <position position="101"/>
    </location>
</feature>
<protein>
    <submittedName>
        <fullName evidence="2">Putative udp-galactose transporter</fullName>
    </submittedName>
</protein>
<proteinExistence type="predicted"/>
<dbReference type="EMBL" id="GEGO01006136">
    <property type="protein sequence ID" value="JAR89268.1"/>
    <property type="molecule type" value="Transcribed_RNA"/>
</dbReference>
<reference evidence="2" key="1">
    <citation type="journal article" date="2018" name="PLoS Negl. Trop. Dis.">
        <title>Sialome diversity of ticks revealed by RNAseq of single tick salivary glands.</title>
        <authorList>
            <person name="Perner J."/>
            <person name="Kropackova S."/>
            <person name="Kopacek P."/>
            <person name="Ribeiro J.M."/>
        </authorList>
    </citation>
    <scope>NUCLEOTIDE SEQUENCE</scope>
    <source>
        <strain evidence="2">Siblings of single egg batch collected in Ceske Budejovice</strain>
        <tissue evidence="2">Salivary glands</tissue>
    </source>
</reference>
<keyword evidence="1" id="KW-0812">Transmembrane</keyword>
<keyword evidence="1" id="KW-1133">Transmembrane helix</keyword>
<evidence type="ECO:0000256" key="1">
    <source>
        <dbReference type="SAM" id="Phobius"/>
    </source>
</evidence>
<evidence type="ECO:0000313" key="2">
    <source>
        <dbReference type="EMBL" id="JAR89268.1"/>
    </source>
</evidence>
<feature type="transmembrane region" description="Helical" evidence="1">
    <location>
        <begin position="46"/>
        <end position="65"/>
    </location>
</feature>
<feature type="transmembrane region" description="Helical" evidence="1">
    <location>
        <begin position="7"/>
        <end position="26"/>
    </location>
</feature>
<name>A0A147BEV0_IXORI</name>